<dbReference type="InterPro" id="IPR054712">
    <property type="entry name" value="Cas3-like_dom"/>
</dbReference>
<dbReference type="InterPro" id="IPR006483">
    <property type="entry name" value="CRISPR-assoc_Cas3_HD"/>
</dbReference>
<dbReference type="GO" id="GO:0005524">
    <property type="term" value="F:ATP binding"/>
    <property type="evidence" value="ECO:0007669"/>
    <property type="project" value="UniProtKB-KW"/>
</dbReference>
<evidence type="ECO:0000256" key="2">
    <source>
        <dbReference type="ARBA" id="ARBA00009046"/>
    </source>
</evidence>
<dbReference type="GO" id="GO:0004518">
    <property type="term" value="F:nuclease activity"/>
    <property type="evidence" value="ECO:0007669"/>
    <property type="project" value="UniProtKB-KW"/>
</dbReference>
<protein>
    <submittedName>
        <fullName evidence="12">CRISPR-associated helicase Cas3</fullName>
    </submittedName>
</protein>
<keyword evidence="4" id="KW-0479">Metal-binding</keyword>
<dbReference type="GO" id="GO:0046872">
    <property type="term" value="F:metal ion binding"/>
    <property type="evidence" value="ECO:0007669"/>
    <property type="project" value="UniProtKB-KW"/>
</dbReference>
<dbReference type="InterPro" id="IPR006474">
    <property type="entry name" value="Helicase_Cas3_CRISPR-ass_core"/>
</dbReference>
<dbReference type="Pfam" id="PF22590">
    <property type="entry name" value="Cas3-like_C_2"/>
    <property type="match status" value="1"/>
</dbReference>
<dbReference type="InterPro" id="IPR038257">
    <property type="entry name" value="CRISPR-assoc_Cas3_HD_sf"/>
</dbReference>
<dbReference type="NCBIfam" id="TIGR01596">
    <property type="entry name" value="cas3_HD"/>
    <property type="match status" value="1"/>
</dbReference>
<keyword evidence="13" id="KW-1185">Reference proteome</keyword>
<dbReference type="SMART" id="SM00490">
    <property type="entry name" value="HELICc"/>
    <property type="match status" value="1"/>
</dbReference>
<dbReference type="GO" id="GO:0016787">
    <property type="term" value="F:hydrolase activity"/>
    <property type="evidence" value="ECO:0007669"/>
    <property type="project" value="UniProtKB-KW"/>
</dbReference>
<dbReference type="CDD" id="cd09641">
    <property type="entry name" value="Cas3''_I"/>
    <property type="match status" value="1"/>
</dbReference>
<comment type="similarity">
    <text evidence="2">In the central section; belongs to the CRISPR-associated helicase Cas3 family.</text>
</comment>
<dbReference type="Gene3D" id="1.10.3210.30">
    <property type="match status" value="1"/>
</dbReference>
<accession>A0A7G5FCW2</accession>
<dbReference type="Proteomes" id="UP000515570">
    <property type="component" value="Chromosome"/>
</dbReference>
<dbReference type="InterPro" id="IPR050547">
    <property type="entry name" value="DEAD_box_RNA_helicases"/>
</dbReference>
<dbReference type="Pfam" id="PF18395">
    <property type="entry name" value="Cas3_C"/>
    <property type="match status" value="1"/>
</dbReference>
<name>A0A7G5FCW2_9CORY</name>
<keyword evidence="9" id="KW-0051">Antiviral defense</keyword>
<dbReference type="InterPro" id="IPR041372">
    <property type="entry name" value="Cas3_C"/>
</dbReference>
<evidence type="ECO:0000256" key="1">
    <source>
        <dbReference type="ARBA" id="ARBA00006847"/>
    </source>
</evidence>
<keyword evidence="8" id="KW-0067">ATP-binding</keyword>
<keyword evidence="6" id="KW-0378">Hydrolase</keyword>
<evidence type="ECO:0000256" key="7">
    <source>
        <dbReference type="ARBA" id="ARBA00022806"/>
    </source>
</evidence>
<dbReference type="GO" id="GO:0003723">
    <property type="term" value="F:RNA binding"/>
    <property type="evidence" value="ECO:0007669"/>
    <property type="project" value="TreeGrafter"/>
</dbReference>
<keyword evidence="7" id="KW-0347">Helicase</keyword>
<dbReference type="PANTHER" id="PTHR47963">
    <property type="entry name" value="DEAD-BOX ATP-DEPENDENT RNA HELICASE 47, MITOCHONDRIAL"/>
    <property type="match status" value="1"/>
</dbReference>
<dbReference type="AlphaFoldDB" id="A0A7G5FCW2"/>
<sequence length="934" mass="103333">MSIMKLADQWIADRSPQAHALWAKSGDEEAYLRLPQHLIDAACVAEWLWENWTSTALKTTLSKAWGLNKEHIRRLYVFLVGVHDVGKATVSFQRQLESSQGKDYLTAEVSAAGLSLDWPLGEGIEKFPHGTASAMILKKWLRDWGMDKLRAGRIASVVDAHHGFVTDPKLSQIHENTITNYPVEWGNIHREIIDSMAELVDIEDVLDSILDVSGPYADAVQLMTGLVIMSDWMASNQEMFPYVKTGPQSDRVSAAVTRFQLPRPWQPEPVMEDMDQQFQKSFGWSDHFSVRPVQAGAVEAARAQEGPCLMIIEAPTGEGKTEAGLAAAHIIGERSGAQGVFFAAPTMATANGLFGRTTEWVRRSSLGGEVVSMYLAHSKNQLSDQYQSLRFAGIGEDTAEHEGDKEPAKRGIAVANQWLSGRYKGILADFVVGTIDQVLMISLQARFSMLRHIGFAGKIVIIDEVHAYDAYMSQYLYRTLQWLANYGVSVILMSATLPSEQRKALAAAYGSQLLEEPQLELLEHNAYPLISTVSASGLGVMPLKARATDLIATVEVLDDSLDCLVEKMVGMLADGGVALIICNTILRSQKAFEALDAIFPGEVDLHHSAFVAAHRSVKEDQLREELGPRSRRGEGRPWRKIVVATQVAEQSLDIDADLLVTDIAPIDLVIQRIGRLHRRKRPSSDRPARLCEPKIFIRGVEKTSPVPEFDSGAEAVYGKKLLLATMANLPAQFKRPDDVAELVQKVYGPNPEIPEPWTEEWETACKKALESRYSAEVRAQTYRFPDPSTSDLHDLFARTHSTSPSALSEEEQGNAQVRDAELAVEVIAIEEGEYDYWPLGSETTVQNGTDPTYKDCLALVAHTLRLPPQMTRKSSDFDEVIGDLESQTPGEWATSGLLKGQVALVFDESGIAKAGRYKLRYDDLLGLQIVQVVD</sequence>
<evidence type="ECO:0000313" key="13">
    <source>
        <dbReference type="Proteomes" id="UP000515570"/>
    </source>
</evidence>
<evidence type="ECO:0000259" key="11">
    <source>
        <dbReference type="PROSITE" id="PS51643"/>
    </source>
</evidence>
<dbReference type="PROSITE" id="PS51643">
    <property type="entry name" value="HD_CAS3"/>
    <property type="match status" value="1"/>
</dbReference>
<dbReference type="RefSeq" id="WP_182385262.1">
    <property type="nucleotide sequence ID" value="NZ_CP059833.1"/>
</dbReference>
<evidence type="ECO:0000259" key="10">
    <source>
        <dbReference type="PROSITE" id="PS51192"/>
    </source>
</evidence>
<dbReference type="PANTHER" id="PTHR47963:SF9">
    <property type="entry name" value="CRISPR-ASSOCIATED ENDONUCLEASE_HELICASE CAS3"/>
    <property type="match status" value="1"/>
</dbReference>
<proteinExistence type="inferred from homology"/>
<dbReference type="PROSITE" id="PS51192">
    <property type="entry name" value="HELICASE_ATP_BIND_1"/>
    <property type="match status" value="1"/>
</dbReference>
<evidence type="ECO:0000256" key="6">
    <source>
        <dbReference type="ARBA" id="ARBA00022801"/>
    </source>
</evidence>
<dbReference type="CDD" id="cd17930">
    <property type="entry name" value="DEXHc_cas3"/>
    <property type="match status" value="1"/>
</dbReference>
<dbReference type="GO" id="GO:0051607">
    <property type="term" value="P:defense response to virus"/>
    <property type="evidence" value="ECO:0007669"/>
    <property type="project" value="UniProtKB-KW"/>
</dbReference>
<dbReference type="GO" id="GO:0003724">
    <property type="term" value="F:RNA helicase activity"/>
    <property type="evidence" value="ECO:0007669"/>
    <property type="project" value="TreeGrafter"/>
</dbReference>
<dbReference type="InterPro" id="IPR001650">
    <property type="entry name" value="Helicase_C-like"/>
</dbReference>
<evidence type="ECO:0000256" key="3">
    <source>
        <dbReference type="ARBA" id="ARBA00022722"/>
    </source>
</evidence>
<keyword evidence="5" id="KW-0547">Nucleotide-binding</keyword>
<evidence type="ECO:0000256" key="9">
    <source>
        <dbReference type="ARBA" id="ARBA00023118"/>
    </source>
</evidence>
<keyword evidence="3" id="KW-0540">Nuclease</keyword>
<dbReference type="InterPro" id="IPR014001">
    <property type="entry name" value="Helicase_ATP-bd"/>
</dbReference>
<comment type="similarity">
    <text evidence="1">In the N-terminal section; belongs to the CRISPR-associated nuclease Cas3-HD family.</text>
</comment>
<feature type="domain" description="Helicase ATP-binding" evidence="10">
    <location>
        <begin position="301"/>
        <end position="515"/>
    </location>
</feature>
<dbReference type="EMBL" id="CP059833">
    <property type="protein sequence ID" value="QMV84453.1"/>
    <property type="molecule type" value="Genomic_DNA"/>
</dbReference>
<evidence type="ECO:0000256" key="8">
    <source>
        <dbReference type="ARBA" id="ARBA00022840"/>
    </source>
</evidence>
<evidence type="ECO:0000256" key="5">
    <source>
        <dbReference type="ARBA" id="ARBA00022741"/>
    </source>
</evidence>
<dbReference type="SMART" id="SM00487">
    <property type="entry name" value="DEXDc"/>
    <property type="match status" value="1"/>
</dbReference>
<feature type="domain" description="HD Cas3-type" evidence="11">
    <location>
        <begin position="27"/>
        <end position="233"/>
    </location>
</feature>
<organism evidence="12 13">
    <name type="scientific">Corynebacterium hindlerae</name>
    <dbReference type="NCBI Taxonomy" id="699041"/>
    <lineage>
        <taxon>Bacteria</taxon>
        <taxon>Bacillati</taxon>
        <taxon>Actinomycetota</taxon>
        <taxon>Actinomycetes</taxon>
        <taxon>Mycobacteriales</taxon>
        <taxon>Corynebacteriaceae</taxon>
        <taxon>Corynebacterium</taxon>
    </lineage>
</organism>
<evidence type="ECO:0000313" key="12">
    <source>
        <dbReference type="EMBL" id="QMV84453.1"/>
    </source>
</evidence>
<evidence type="ECO:0000256" key="4">
    <source>
        <dbReference type="ARBA" id="ARBA00022723"/>
    </source>
</evidence>
<dbReference type="InterPro" id="IPR027417">
    <property type="entry name" value="P-loop_NTPase"/>
</dbReference>
<dbReference type="SUPFAM" id="SSF52540">
    <property type="entry name" value="P-loop containing nucleoside triphosphate hydrolases"/>
    <property type="match status" value="1"/>
</dbReference>
<dbReference type="Gene3D" id="3.40.50.300">
    <property type="entry name" value="P-loop containing nucleotide triphosphate hydrolases"/>
    <property type="match status" value="2"/>
</dbReference>
<dbReference type="Pfam" id="PF18019">
    <property type="entry name" value="Cas3_HD"/>
    <property type="match status" value="1"/>
</dbReference>
<gene>
    <name evidence="12" type="primary">cas3</name>
    <name evidence="12" type="ORF">HW450_08755</name>
</gene>
<dbReference type="NCBIfam" id="TIGR01587">
    <property type="entry name" value="cas3_core"/>
    <property type="match status" value="1"/>
</dbReference>
<reference evidence="12 13" key="1">
    <citation type="submission" date="2020-07" db="EMBL/GenBank/DDBJ databases">
        <title>non toxigenic Corynebacterium sp. nov from a clinical source.</title>
        <authorList>
            <person name="Bernier A.-M."/>
            <person name="Bernard K."/>
        </authorList>
    </citation>
    <scope>NUCLEOTIDE SEQUENCE [LARGE SCALE GENOMIC DNA]</scope>
    <source>
        <strain evidence="13">NML 93-0612</strain>
    </source>
</reference>